<feature type="signal peptide" evidence="2">
    <location>
        <begin position="1"/>
        <end position="34"/>
    </location>
</feature>
<evidence type="ECO:0008006" key="5">
    <source>
        <dbReference type="Google" id="ProtNLM"/>
    </source>
</evidence>
<feature type="chain" id="PRO_5038352407" description="Lipoprotein" evidence="2">
    <location>
        <begin position="35"/>
        <end position="256"/>
    </location>
</feature>
<protein>
    <recommendedName>
        <fullName evidence="5">Lipoprotein</fullName>
    </recommendedName>
</protein>
<sequence length="256" mass="27824">MPDVRARSPRVRRAAAGAAALVAATLACASPAAAARPSTTEYRVTFHAEMSERWEFRELSSRECTVGRCVREEKGAGSARITLDSAGPTPVTVLRTGGNAAPMIHVGTDGLALRGSYRRDGAHTTDYSGEWESANPDEAEATTGCGARSFKTGLGFDWAGRRELRVVTAIDQMRADCPSGPPNFDWDDGAPDLSAVLAAASRSRFGKTRQFTVRGQRKWTGTVPPMNRTDPDDTFQRSGSVEATWQWQATFQRRKR</sequence>
<evidence type="ECO:0000313" key="4">
    <source>
        <dbReference type="Proteomes" id="UP001162834"/>
    </source>
</evidence>
<keyword evidence="4" id="KW-1185">Reference proteome</keyword>
<name>A0A9E6Y2I5_9ACTN</name>
<reference evidence="3" key="1">
    <citation type="journal article" date="2022" name="Int. J. Syst. Evol. Microbiol.">
        <title>Pseudomonas aegrilactucae sp. nov. and Pseudomonas morbosilactucae sp. nov., pathogens causing bacterial rot of lettuce in Japan.</title>
        <authorList>
            <person name="Sawada H."/>
            <person name="Fujikawa T."/>
            <person name="Satou M."/>
        </authorList>
    </citation>
    <scope>NUCLEOTIDE SEQUENCE</scope>
    <source>
        <strain evidence="3">0166_1</strain>
    </source>
</reference>
<dbReference type="KEGG" id="sbae:DSM104329_05133"/>
<evidence type="ECO:0000256" key="1">
    <source>
        <dbReference type="SAM" id="MobiDB-lite"/>
    </source>
</evidence>
<feature type="region of interest" description="Disordered" evidence="1">
    <location>
        <begin position="219"/>
        <end position="241"/>
    </location>
</feature>
<dbReference type="PROSITE" id="PS51257">
    <property type="entry name" value="PROKAR_LIPOPROTEIN"/>
    <property type="match status" value="1"/>
</dbReference>
<dbReference type="RefSeq" id="WP_259312720.1">
    <property type="nucleotide sequence ID" value="NZ_CP087164.1"/>
</dbReference>
<dbReference type="Proteomes" id="UP001162834">
    <property type="component" value="Chromosome"/>
</dbReference>
<evidence type="ECO:0000256" key="2">
    <source>
        <dbReference type="SAM" id="SignalP"/>
    </source>
</evidence>
<dbReference type="EMBL" id="CP087164">
    <property type="protein sequence ID" value="UGS38703.1"/>
    <property type="molecule type" value="Genomic_DNA"/>
</dbReference>
<dbReference type="AlphaFoldDB" id="A0A9E6Y2I5"/>
<proteinExistence type="predicted"/>
<organism evidence="3 4">
    <name type="scientific">Capillimicrobium parvum</name>
    <dbReference type="NCBI Taxonomy" id="2884022"/>
    <lineage>
        <taxon>Bacteria</taxon>
        <taxon>Bacillati</taxon>
        <taxon>Actinomycetota</taxon>
        <taxon>Thermoleophilia</taxon>
        <taxon>Solirubrobacterales</taxon>
        <taxon>Capillimicrobiaceae</taxon>
        <taxon>Capillimicrobium</taxon>
    </lineage>
</organism>
<gene>
    <name evidence="3" type="ORF">DSM104329_05133</name>
</gene>
<evidence type="ECO:0000313" key="3">
    <source>
        <dbReference type="EMBL" id="UGS38703.1"/>
    </source>
</evidence>
<accession>A0A9E6Y2I5</accession>
<keyword evidence="2" id="KW-0732">Signal</keyword>